<evidence type="ECO:0000256" key="8">
    <source>
        <dbReference type="ARBA" id="ARBA00023136"/>
    </source>
</evidence>
<dbReference type="InterPro" id="IPR055414">
    <property type="entry name" value="LRR_R13L4/SHOC2-like"/>
</dbReference>
<dbReference type="OrthoDB" id="442066at2759"/>
<comment type="subcellular location">
    <subcellularLocation>
        <location evidence="1">Membrane</location>
        <topology evidence="1">Single-pass type I membrane protein</topology>
    </subcellularLocation>
</comment>
<reference evidence="13" key="1">
    <citation type="submission" date="2025-08" db="UniProtKB">
        <authorList>
            <consortium name="RefSeq"/>
        </authorList>
    </citation>
    <scope>IDENTIFICATION</scope>
    <source>
        <tissue evidence="13">Fruit stalk</tissue>
    </source>
</reference>
<dbReference type="PANTHER" id="PTHR48054:SF69">
    <property type="entry name" value="LEUCINE-RICH REPEAT-CONTAINING N-TERMINAL PLANT-TYPE DOMAIN-CONTAINING PROTEIN"/>
    <property type="match status" value="1"/>
</dbReference>
<dbReference type="InterPro" id="IPR052592">
    <property type="entry name" value="LRR-RLK"/>
</dbReference>
<dbReference type="GeneID" id="111306602"/>
<keyword evidence="7" id="KW-1133">Transmembrane helix</keyword>
<organism evidence="12 13">
    <name type="scientific">Durio zibethinus</name>
    <name type="common">Durian</name>
    <dbReference type="NCBI Taxonomy" id="66656"/>
    <lineage>
        <taxon>Eukaryota</taxon>
        <taxon>Viridiplantae</taxon>
        <taxon>Streptophyta</taxon>
        <taxon>Embryophyta</taxon>
        <taxon>Tracheophyta</taxon>
        <taxon>Spermatophyta</taxon>
        <taxon>Magnoliopsida</taxon>
        <taxon>eudicotyledons</taxon>
        <taxon>Gunneridae</taxon>
        <taxon>Pentapetalae</taxon>
        <taxon>rosids</taxon>
        <taxon>malvids</taxon>
        <taxon>Malvales</taxon>
        <taxon>Malvaceae</taxon>
        <taxon>Helicteroideae</taxon>
        <taxon>Durio</taxon>
    </lineage>
</organism>
<dbReference type="SUPFAM" id="SSF52058">
    <property type="entry name" value="L domain-like"/>
    <property type="match status" value="1"/>
</dbReference>
<evidence type="ECO:0000259" key="10">
    <source>
        <dbReference type="Pfam" id="PF08263"/>
    </source>
</evidence>
<accession>A0A6P6A5W1</accession>
<dbReference type="AlphaFoldDB" id="A0A6P6A5W1"/>
<feature type="domain" description="Disease resistance R13L4/SHOC-2-like LRR" evidence="11">
    <location>
        <begin position="251"/>
        <end position="431"/>
    </location>
</feature>
<keyword evidence="3" id="KW-0433">Leucine-rich repeat</keyword>
<dbReference type="PANTHER" id="PTHR48054">
    <property type="entry name" value="RECEPTOR KINASE-LIKE PROTEIN XA21"/>
    <property type="match status" value="1"/>
</dbReference>
<evidence type="ECO:0000259" key="11">
    <source>
        <dbReference type="Pfam" id="PF23598"/>
    </source>
</evidence>
<dbReference type="SMART" id="SM00369">
    <property type="entry name" value="LRR_TYP"/>
    <property type="match status" value="7"/>
</dbReference>
<keyword evidence="8" id="KW-0472">Membrane</keyword>
<dbReference type="KEGG" id="dzi:111306602"/>
<gene>
    <name evidence="13" type="primary">LOC111306602</name>
</gene>
<dbReference type="FunFam" id="3.80.10.10:FF:000041">
    <property type="entry name" value="LRR receptor-like serine/threonine-protein kinase ERECTA"/>
    <property type="match status" value="1"/>
</dbReference>
<keyword evidence="4" id="KW-0812">Transmembrane</keyword>
<dbReference type="RefSeq" id="XP_022760150.1">
    <property type="nucleotide sequence ID" value="XM_022904415.1"/>
</dbReference>
<dbReference type="InterPro" id="IPR032675">
    <property type="entry name" value="LRR_dom_sf"/>
</dbReference>
<name>A0A6P6A5W1_DURZI</name>
<keyword evidence="9" id="KW-0325">Glycoprotein</keyword>
<comment type="similarity">
    <text evidence="2">Belongs to the RLP family.</text>
</comment>
<sequence>MTKLHTNDSNSFISTVWLSENVQLLPLCLPDERLALLQFKESFIIDNSASSSPDAYPKTESWKLEEERGGDCCSWNGASATTALVISSLFRLVHLEVLNLANNVFNNSKIPSEIRNLPRLTFLDLSYSNFSGQVPSEILELSELELLDLSGNSLKLRTLGLRSLLEKLTNLNALSLTDVKFSSLVPNVSANLSSLTTLILSNCDLPSLQFLSLQSNQEVTGYLPDIQGSHPLLKLSPANTSFFGQLPESIGNFESLEYLDINNCHFSGKLPYSLANLTELNYLDLSYNNFSGPTPPSAGNLNQLMSLDFSYNNFSGEIPSSLANLTQLVYLSLSTKSFDHGTLSWIGKQTNLTDLDLSNTNLTGNLTELSEMKFQENILSGSIPESIFQLENLELLYLQRNQLTGILKLDSFLELKNLTRLQLSGNYLSLLNNEVPAVLPWSSLEVFNLACNMFHGSLPHPPPTISSYLVSNNSLSGEIRSMICNLSPLLALDLSNNNSTRMLPPCLVILSDSLKVLNLRNNHFTGAIPPTYTKSCGLSVMDLSQKQLQGRIPRSC</sequence>
<dbReference type="InterPro" id="IPR003591">
    <property type="entry name" value="Leu-rich_rpt_typical-subtyp"/>
</dbReference>
<dbReference type="InterPro" id="IPR001611">
    <property type="entry name" value="Leu-rich_rpt"/>
</dbReference>
<evidence type="ECO:0000256" key="1">
    <source>
        <dbReference type="ARBA" id="ARBA00004479"/>
    </source>
</evidence>
<evidence type="ECO:0000256" key="4">
    <source>
        <dbReference type="ARBA" id="ARBA00022692"/>
    </source>
</evidence>
<evidence type="ECO:0000313" key="12">
    <source>
        <dbReference type="Proteomes" id="UP000515121"/>
    </source>
</evidence>
<evidence type="ECO:0000256" key="6">
    <source>
        <dbReference type="ARBA" id="ARBA00022737"/>
    </source>
</evidence>
<keyword evidence="12" id="KW-1185">Reference proteome</keyword>
<evidence type="ECO:0000256" key="3">
    <source>
        <dbReference type="ARBA" id="ARBA00022614"/>
    </source>
</evidence>
<dbReference type="InterPro" id="IPR013210">
    <property type="entry name" value="LRR_N_plant-typ"/>
</dbReference>
<dbReference type="SUPFAM" id="SSF52047">
    <property type="entry name" value="RNI-like"/>
    <property type="match status" value="1"/>
</dbReference>
<dbReference type="Gene3D" id="3.80.10.10">
    <property type="entry name" value="Ribonuclease Inhibitor"/>
    <property type="match status" value="4"/>
</dbReference>
<protein>
    <submittedName>
        <fullName evidence="13">Probably inactive leucine-rich repeat receptor-like protein kinase At2g25790</fullName>
    </submittedName>
</protein>
<keyword evidence="5" id="KW-0732">Signal</keyword>
<keyword evidence="6" id="KW-0677">Repeat</keyword>
<evidence type="ECO:0000256" key="5">
    <source>
        <dbReference type="ARBA" id="ARBA00022729"/>
    </source>
</evidence>
<dbReference type="Pfam" id="PF23598">
    <property type="entry name" value="LRR_14"/>
    <property type="match status" value="1"/>
</dbReference>
<dbReference type="Proteomes" id="UP000515121">
    <property type="component" value="Unplaced"/>
</dbReference>
<dbReference type="Pfam" id="PF00560">
    <property type="entry name" value="LRR_1"/>
    <property type="match status" value="3"/>
</dbReference>
<evidence type="ECO:0000256" key="7">
    <source>
        <dbReference type="ARBA" id="ARBA00022989"/>
    </source>
</evidence>
<feature type="domain" description="Leucine-rich repeat-containing N-terminal plant-type" evidence="10">
    <location>
        <begin position="30"/>
        <end position="77"/>
    </location>
</feature>
<evidence type="ECO:0000256" key="9">
    <source>
        <dbReference type="ARBA" id="ARBA00023180"/>
    </source>
</evidence>
<dbReference type="GO" id="GO:0016020">
    <property type="term" value="C:membrane"/>
    <property type="evidence" value="ECO:0007669"/>
    <property type="project" value="UniProtKB-SubCell"/>
</dbReference>
<dbReference type="PROSITE" id="PS51450">
    <property type="entry name" value="LRR"/>
    <property type="match status" value="1"/>
</dbReference>
<evidence type="ECO:0000313" key="13">
    <source>
        <dbReference type="RefSeq" id="XP_022760150.1"/>
    </source>
</evidence>
<proteinExistence type="inferred from homology"/>
<evidence type="ECO:0000256" key="2">
    <source>
        <dbReference type="ARBA" id="ARBA00009592"/>
    </source>
</evidence>
<dbReference type="Pfam" id="PF08263">
    <property type="entry name" value="LRRNT_2"/>
    <property type="match status" value="1"/>
</dbReference>